<accession>A0A518HHH7</accession>
<dbReference type="InterPro" id="IPR014710">
    <property type="entry name" value="RmlC-like_jellyroll"/>
</dbReference>
<dbReference type="Proteomes" id="UP000319004">
    <property type="component" value="Chromosome"/>
</dbReference>
<dbReference type="AlphaFoldDB" id="A0A518HHH7"/>
<dbReference type="RefSeq" id="WP_145384134.1">
    <property type="nucleotide sequence ID" value="NZ_CP037423.1"/>
</dbReference>
<dbReference type="CDD" id="cd06981">
    <property type="entry name" value="cupin_reut_a1446"/>
    <property type="match status" value="1"/>
</dbReference>
<evidence type="ECO:0000313" key="2">
    <source>
        <dbReference type="EMBL" id="QDV40292.1"/>
    </source>
</evidence>
<reference evidence="2 3" key="1">
    <citation type="submission" date="2019-03" db="EMBL/GenBank/DDBJ databases">
        <title>Deep-cultivation of Planctomycetes and their phenomic and genomic characterization uncovers novel biology.</title>
        <authorList>
            <person name="Wiegand S."/>
            <person name="Jogler M."/>
            <person name="Boedeker C."/>
            <person name="Pinto D."/>
            <person name="Vollmers J."/>
            <person name="Rivas-Marin E."/>
            <person name="Kohn T."/>
            <person name="Peeters S.H."/>
            <person name="Heuer A."/>
            <person name="Rast P."/>
            <person name="Oberbeckmann S."/>
            <person name="Bunk B."/>
            <person name="Jeske O."/>
            <person name="Meyerdierks A."/>
            <person name="Storesund J.E."/>
            <person name="Kallscheuer N."/>
            <person name="Luecker S."/>
            <person name="Lage O.M."/>
            <person name="Pohl T."/>
            <person name="Merkel B.J."/>
            <person name="Hornburger P."/>
            <person name="Mueller R.-W."/>
            <person name="Bruemmer F."/>
            <person name="Labrenz M."/>
            <person name="Spormann A.M."/>
            <person name="Op den Camp H."/>
            <person name="Overmann J."/>
            <person name="Amann R."/>
            <person name="Jetten M.S.M."/>
            <person name="Mascher T."/>
            <person name="Medema M.H."/>
            <person name="Devos D.P."/>
            <person name="Kaster A.-K."/>
            <person name="Ovreas L."/>
            <person name="Rohde M."/>
            <person name="Galperin M.Y."/>
            <person name="Jogler C."/>
        </authorList>
    </citation>
    <scope>NUCLEOTIDE SEQUENCE [LARGE SCALE GENOMIC DNA]</scope>
    <source>
        <strain evidence="2 3">Enr13</strain>
    </source>
</reference>
<protein>
    <submittedName>
        <fullName evidence="2">Cupin domain protein</fullName>
    </submittedName>
</protein>
<dbReference type="SUPFAM" id="SSF51182">
    <property type="entry name" value="RmlC-like cupins"/>
    <property type="match status" value="1"/>
</dbReference>
<dbReference type="Pfam" id="PF07883">
    <property type="entry name" value="Cupin_2"/>
    <property type="match status" value="1"/>
</dbReference>
<organism evidence="2 3">
    <name type="scientific">Stieleria neptunia</name>
    <dbReference type="NCBI Taxonomy" id="2527979"/>
    <lineage>
        <taxon>Bacteria</taxon>
        <taxon>Pseudomonadati</taxon>
        <taxon>Planctomycetota</taxon>
        <taxon>Planctomycetia</taxon>
        <taxon>Pirellulales</taxon>
        <taxon>Pirellulaceae</taxon>
        <taxon>Stieleria</taxon>
    </lineage>
</organism>
<evidence type="ECO:0000259" key="1">
    <source>
        <dbReference type="Pfam" id="PF07883"/>
    </source>
</evidence>
<dbReference type="EMBL" id="CP037423">
    <property type="protein sequence ID" value="QDV40292.1"/>
    <property type="molecule type" value="Genomic_DNA"/>
</dbReference>
<keyword evidence="3" id="KW-1185">Reference proteome</keyword>
<proteinExistence type="predicted"/>
<evidence type="ECO:0000313" key="3">
    <source>
        <dbReference type="Proteomes" id="UP000319004"/>
    </source>
</evidence>
<dbReference type="InterPro" id="IPR013096">
    <property type="entry name" value="Cupin_2"/>
</dbReference>
<sequence length="118" mass="13223">MNDGVMHDGGPKNLFTDLPASTAKEYVDVLASSSNVRIERIVSTGQSSADGFWYDQDEHEWVAVLAGEARLSFDDDPEPLTLKPGDHLLIPAHRKHRVEWTSDQEPTVWLAVFFGRDD</sequence>
<gene>
    <name evidence="2" type="ORF">Enr13x_00980</name>
</gene>
<dbReference type="Gene3D" id="2.60.120.10">
    <property type="entry name" value="Jelly Rolls"/>
    <property type="match status" value="1"/>
</dbReference>
<name>A0A518HHH7_9BACT</name>
<dbReference type="InterPro" id="IPR011051">
    <property type="entry name" value="RmlC_Cupin_sf"/>
</dbReference>
<feature type="domain" description="Cupin type-2" evidence="1">
    <location>
        <begin position="55"/>
        <end position="113"/>
    </location>
</feature>
<dbReference type="OrthoDB" id="9798585at2"/>
<dbReference type="KEGG" id="snep:Enr13x_00980"/>